<feature type="domain" description="HTH tetR-type" evidence="5">
    <location>
        <begin position="5"/>
        <end position="65"/>
    </location>
</feature>
<dbReference type="EMBL" id="JAZDQT010000002">
    <property type="protein sequence ID" value="MEE1945785.1"/>
    <property type="molecule type" value="Genomic_DNA"/>
</dbReference>
<reference evidence="6 7" key="1">
    <citation type="submission" date="2024-01" db="EMBL/GenBank/DDBJ databases">
        <title>Pedobacter sp. nov., isolated from fresh soil.</title>
        <authorList>
            <person name="Le N.T.T."/>
        </authorList>
    </citation>
    <scope>NUCLEOTIDE SEQUENCE [LARGE SCALE GENOMIC DNA]</scope>
    <source>
        <strain evidence="6 7">KR3-3</strain>
    </source>
</reference>
<dbReference type="SUPFAM" id="SSF48498">
    <property type="entry name" value="Tetracyclin repressor-like, C-terminal domain"/>
    <property type="match status" value="1"/>
</dbReference>
<protein>
    <submittedName>
        <fullName evidence="6">TetR/AcrR family transcriptional regulator</fullName>
    </submittedName>
</protein>
<dbReference type="PROSITE" id="PS50977">
    <property type="entry name" value="HTH_TETR_2"/>
    <property type="match status" value="1"/>
</dbReference>
<evidence type="ECO:0000256" key="3">
    <source>
        <dbReference type="ARBA" id="ARBA00023163"/>
    </source>
</evidence>
<accession>A0ABU7I8I3</accession>
<dbReference type="InterPro" id="IPR011075">
    <property type="entry name" value="TetR_C"/>
</dbReference>
<dbReference type="PANTHER" id="PTHR47506">
    <property type="entry name" value="TRANSCRIPTIONAL REGULATORY PROTEIN"/>
    <property type="match status" value="1"/>
</dbReference>
<dbReference type="SUPFAM" id="SSF46689">
    <property type="entry name" value="Homeodomain-like"/>
    <property type="match status" value="1"/>
</dbReference>
<proteinExistence type="predicted"/>
<dbReference type="RefSeq" id="WP_330108105.1">
    <property type="nucleotide sequence ID" value="NZ_JAZDQT010000002.1"/>
</dbReference>
<evidence type="ECO:0000256" key="1">
    <source>
        <dbReference type="ARBA" id="ARBA00023015"/>
    </source>
</evidence>
<keyword evidence="7" id="KW-1185">Reference proteome</keyword>
<evidence type="ECO:0000313" key="7">
    <source>
        <dbReference type="Proteomes" id="UP001336835"/>
    </source>
</evidence>
<dbReference type="Pfam" id="PF16925">
    <property type="entry name" value="TetR_C_13"/>
    <property type="match status" value="1"/>
</dbReference>
<keyword evidence="2 4" id="KW-0238">DNA-binding</keyword>
<dbReference type="Pfam" id="PF00440">
    <property type="entry name" value="TetR_N"/>
    <property type="match status" value="1"/>
</dbReference>
<keyword evidence="1" id="KW-0805">Transcription regulation</keyword>
<evidence type="ECO:0000313" key="6">
    <source>
        <dbReference type="EMBL" id="MEE1945785.1"/>
    </source>
</evidence>
<comment type="caution">
    <text evidence="6">The sequence shown here is derived from an EMBL/GenBank/DDBJ whole genome shotgun (WGS) entry which is preliminary data.</text>
</comment>
<evidence type="ECO:0000256" key="4">
    <source>
        <dbReference type="PROSITE-ProRule" id="PRU00335"/>
    </source>
</evidence>
<evidence type="ECO:0000259" key="5">
    <source>
        <dbReference type="PROSITE" id="PS50977"/>
    </source>
</evidence>
<keyword evidence="3" id="KW-0804">Transcription</keyword>
<dbReference type="PANTHER" id="PTHR47506:SF3">
    <property type="entry name" value="HTH-TYPE TRANSCRIPTIONAL REGULATOR LMRA"/>
    <property type="match status" value="1"/>
</dbReference>
<dbReference type="PRINTS" id="PR00455">
    <property type="entry name" value="HTHTETR"/>
</dbReference>
<dbReference type="Proteomes" id="UP001336835">
    <property type="component" value="Unassembled WGS sequence"/>
</dbReference>
<dbReference type="InterPro" id="IPR036271">
    <property type="entry name" value="Tet_transcr_reg_TetR-rel_C_sf"/>
</dbReference>
<name>A0ABU7I8I3_9SPHI</name>
<dbReference type="InterPro" id="IPR001647">
    <property type="entry name" value="HTH_TetR"/>
</dbReference>
<evidence type="ECO:0000256" key="2">
    <source>
        <dbReference type="ARBA" id="ARBA00023125"/>
    </source>
</evidence>
<sequence>MSKAERTKAYIIEKTAPIFNKKGFAGTSLADMTTATGLTKGSIYGNFANKDEVALAVFDYNFKRVSSAIGQEMAKRTKAKEKLLVFAEFYSQVFEPPLDAGGCAVLNTAVEADDTHAGLKKKATQAVLSWKANIIQVVEQGIANKELNETLNPEQVALTMIALFEGGIMIAKLLESKTAMQMIMDSMRKMIEELN</sequence>
<organism evidence="6 7">
    <name type="scientific">Pedobacter albus</name>
    <dbReference type="NCBI Taxonomy" id="3113905"/>
    <lineage>
        <taxon>Bacteria</taxon>
        <taxon>Pseudomonadati</taxon>
        <taxon>Bacteroidota</taxon>
        <taxon>Sphingobacteriia</taxon>
        <taxon>Sphingobacteriales</taxon>
        <taxon>Sphingobacteriaceae</taxon>
        <taxon>Pedobacter</taxon>
    </lineage>
</organism>
<dbReference type="InterPro" id="IPR009057">
    <property type="entry name" value="Homeodomain-like_sf"/>
</dbReference>
<feature type="DNA-binding region" description="H-T-H motif" evidence="4">
    <location>
        <begin position="28"/>
        <end position="47"/>
    </location>
</feature>
<gene>
    <name evidence="6" type="ORF">VRU48_11755</name>
</gene>
<dbReference type="Gene3D" id="1.10.357.10">
    <property type="entry name" value="Tetracycline Repressor, domain 2"/>
    <property type="match status" value="1"/>
</dbReference>